<accession>A0AAW7K4C1</accession>
<keyword evidence="3" id="KW-1003">Cell membrane</keyword>
<keyword evidence="5 8" id="KW-0812">Transmembrane</keyword>
<dbReference type="PANTHER" id="PTHR30012:SF7">
    <property type="entry name" value="PROTEIN TRANSPORT PROTEIN HOFC HOMOLOG"/>
    <property type="match status" value="1"/>
</dbReference>
<dbReference type="Gene3D" id="1.20.81.30">
    <property type="entry name" value="Type II secretion system (T2SS), domain F"/>
    <property type="match status" value="2"/>
</dbReference>
<reference evidence="10 12" key="1">
    <citation type="submission" date="2015-03" db="EMBL/GenBank/DDBJ databases">
        <authorList>
            <consortium name="Pathogen Informatics"/>
            <person name="Murphy D."/>
        </authorList>
    </citation>
    <scope>NUCLEOTIDE SEQUENCE [LARGE SCALE GENOMIC DNA]</scope>
    <source>
        <strain evidence="10">Type strain: CIP110231</strain>
        <strain evidence="12">type strain: CIP110231</strain>
    </source>
</reference>
<dbReference type="EMBL" id="JAUEHU010000011">
    <property type="protein sequence ID" value="MDN0088135.1"/>
    <property type="molecule type" value="Genomic_DNA"/>
</dbReference>
<protein>
    <submittedName>
        <fullName evidence="11">Protein transport protein HofC</fullName>
    </submittedName>
    <submittedName>
        <fullName evidence="10">Type IV pilin biogenesis protein</fullName>
    </submittedName>
</protein>
<feature type="transmembrane region" description="Helical" evidence="8">
    <location>
        <begin position="165"/>
        <end position="185"/>
    </location>
</feature>
<keyword evidence="4" id="KW-0997">Cell inner membrane</keyword>
<evidence type="ECO:0000256" key="8">
    <source>
        <dbReference type="SAM" id="Phobius"/>
    </source>
</evidence>
<dbReference type="InterPro" id="IPR042094">
    <property type="entry name" value="T2SS_GspF_sf"/>
</dbReference>
<dbReference type="EMBL" id="CPYD01000008">
    <property type="protein sequence ID" value="CNE69780.1"/>
    <property type="molecule type" value="Genomic_DNA"/>
</dbReference>
<dbReference type="InterPro" id="IPR018076">
    <property type="entry name" value="T2SS_GspF_dom"/>
</dbReference>
<name>A0AAW7K4C1_9GAMM</name>
<evidence type="ECO:0000256" key="2">
    <source>
        <dbReference type="ARBA" id="ARBA00005745"/>
    </source>
</evidence>
<evidence type="ECO:0000259" key="9">
    <source>
        <dbReference type="Pfam" id="PF00482"/>
    </source>
</evidence>
<dbReference type="PANTHER" id="PTHR30012">
    <property type="entry name" value="GENERAL SECRETION PATHWAY PROTEIN"/>
    <property type="match status" value="1"/>
</dbReference>
<dbReference type="GO" id="GO:0005886">
    <property type="term" value="C:plasma membrane"/>
    <property type="evidence" value="ECO:0007669"/>
    <property type="project" value="UniProtKB-SubCell"/>
</dbReference>
<gene>
    <name evidence="11" type="primary">hofC</name>
    <name evidence="10" type="ORF">ERS137967_02283</name>
    <name evidence="11" type="ORF">QVN42_12180</name>
</gene>
<comment type="caution">
    <text evidence="11">The sequence shown here is derived from an EMBL/GenBank/DDBJ whole genome shotgun (WGS) entry which is preliminary data.</text>
</comment>
<evidence type="ECO:0000256" key="4">
    <source>
        <dbReference type="ARBA" id="ARBA00022519"/>
    </source>
</evidence>
<feature type="transmembrane region" description="Helical" evidence="8">
    <location>
        <begin position="371"/>
        <end position="390"/>
    </location>
</feature>
<evidence type="ECO:0000256" key="6">
    <source>
        <dbReference type="ARBA" id="ARBA00022989"/>
    </source>
</evidence>
<evidence type="ECO:0000313" key="11">
    <source>
        <dbReference type="EMBL" id="MDN0088135.1"/>
    </source>
</evidence>
<dbReference type="Proteomes" id="UP000040578">
    <property type="component" value="Unassembled WGS sequence"/>
</dbReference>
<proteinExistence type="inferred from homology"/>
<evidence type="ECO:0000313" key="10">
    <source>
        <dbReference type="EMBL" id="CNE69780.1"/>
    </source>
</evidence>
<dbReference type="Proteomes" id="UP001167864">
    <property type="component" value="Unassembled WGS sequence"/>
</dbReference>
<dbReference type="Pfam" id="PF00482">
    <property type="entry name" value="T2SSF"/>
    <property type="match status" value="2"/>
</dbReference>
<feature type="transmembrane region" description="Helical" evidence="8">
    <location>
        <begin position="216"/>
        <end position="233"/>
    </location>
</feature>
<comment type="similarity">
    <text evidence="2">Belongs to the GSP F family.</text>
</comment>
<feature type="domain" description="Type II secretion system protein GspF" evidence="9">
    <location>
        <begin position="268"/>
        <end position="389"/>
    </location>
</feature>
<evidence type="ECO:0000256" key="5">
    <source>
        <dbReference type="ARBA" id="ARBA00022692"/>
    </source>
</evidence>
<keyword evidence="7 8" id="KW-0472">Membrane</keyword>
<feature type="domain" description="Type II secretion system protein GspF" evidence="9">
    <location>
        <begin position="63"/>
        <end position="186"/>
    </location>
</feature>
<dbReference type="FunFam" id="1.20.81.30:FF:000001">
    <property type="entry name" value="Type II secretion system protein F"/>
    <property type="match status" value="2"/>
</dbReference>
<keyword evidence="6 8" id="KW-1133">Transmembrane helix</keyword>
<evidence type="ECO:0000313" key="12">
    <source>
        <dbReference type="Proteomes" id="UP000040578"/>
    </source>
</evidence>
<comment type="subcellular location">
    <subcellularLocation>
        <location evidence="1">Cell inner membrane</location>
        <topology evidence="1">Multi-pass membrane protein</topology>
    </subcellularLocation>
</comment>
<evidence type="ECO:0000256" key="3">
    <source>
        <dbReference type="ARBA" id="ARBA00022475"/>
    </source>
</evidence>
<evidence type="ECO:0000256" key="1">
    <source>
        <dbReference type="ARBA" id="ARBA00004429"/>
    </source>
</evidence>
<dbReference type="PRINTS" id="PR00812">
    <property type="entry name" value="BCTERIALGSPF"/>
</dbReference>
<organism evidence="11 13">
    <name type="scientific">Yersinia nurmii</name>
    <dbReference type="NCBI Taxonomy" id="685706"/>
    <lineage>
        <taxon>Bacteria</taxon>
        <taxon>Pseudomonadati</taxon>
        <taxon>Pseudomonadota</taxon>
        <taxon>Gammaproteobacteria</taxon>
        <taxon>Enterobacterales</taxon>
        <taxon>Yersiniaceae</taxon>
        <taxon>Yersinia</taxon>
    </lineage>
</organism>
<dbReference type="RefSeq" id="WP_049598769.1">
    <property type="nucleotide sequence ID" value="NZ_CPYD01000008.1"/>
</dbReference>
<dbReference type="AlphaFoldDB" id="A0AAW7K4C1"/>
<dbReference type="GO" id="GO:0015628">
    <property type="term" value="P:protein secretion by the type II secretion system"/>
    <property type="evidence" value="ECO:0007669"/>
    <property type="project" value="TreeGrafter"/>
</dbReference>
<sequence length="398" mass="44451">MTLGLFIWQGINSEGKMIVGESLASEKSVIYQRIMQQGLQPIRIRRIKRLSSRLHQGKHLLHFTRQLATLLQAGLPLINSLQLLAAEADTPIWRCLLRDVSESLSQGQPLSEAINAYPSVFPPIYAQLIAIGELTGEIDKCCLQLADQQEKRQYLKKKVTKTLRYPAFVCLVAFAVSVLMLLVVLPEFGRLYQTFDAPLPALTQGLLSLSEILGNYGIYTTVAIIGIVLVYLYKIRGNTRWKQREQFLLLRLPLIAPLVQGYCLSQIFRTLSVTQKAGLTLANGLEAAARSIDNLHYKSIINHFYQLINQGIPLSDALSHQPLFPPLCQQLVRIGEESGSLDSVLTKLAGWQQQQTEELADKLTQMLEPMLMLFVGAVIGTLVIAMYLPIFQLGGIIN</sequence>
<reference evidence="11" key="2">
    <citation type="submission" date="2023-06" db="EMBL/GenBank/DDBJ databases">
        <authorList>
            <person name="Polev D.E."/>
            <person name="Saitova A.T."/>
            <person name="Bogumilchik E.A."/>
            <person name="Kokorina G.I."/>
            <person name="Voskresenskaia E.A."/>
        </authorList>
    </citation>
    <scope>NUCLEOTIDE SEQUENCE</scope>
    <source>
        <strain evidence="11">2145 StPb PI</strain>
    </source>
</reference>
<dbReference type="InterPro" id="IPR003004">
    <property type="entry name" value="GspF/PilC"/>
</dbReference>
<dbReference type="NCBIfam" id="NF007861">
    <property type="entry name" value="PRK10573.1"/>
    <property type="match status" value="1"/>
</dbReference>
<evidence type="ECO:0000313" key="13">
    <source>
        <dbReference type="Proteomes" id="UP001167864"/>
    </source>
</evidence>
<keyword evidence="12" id="KW-1185">Reference proteome</keyword>
<evidence type="ECO:0000256" key="7">
    <source>
        <dbReference type="ARBA" id="ARBA00023136"/>
    </source>
</evidence>